<evidence type="ECO:0000256" key="8">
    <source>
        <dbReference type="ARBA" id="ARBA00022833"/>
    </source>
</evidence>
<reference evidence="14 15" key="1">
    <citation type="journal article" date="2004" name="J. Bacteriol.">
        <title>The genome sequence of Mycoplasma hyopneumoniae strain 232, the agent of swine mycoplasmosis.</title>
        <authorList>
            <person name="Minion F.C."/>
            <person name="Lefkowitz E.J."/>
            <person name="Madsen M.L."/>
            <person name="Cleary B.J."/>
            <person name="Swartzell S.M."/>
            <person name="Mahairas G.G."/>
        </authorList>
    </citation>
    <scope>NUCLEOTIDE SEQUENCE [LARGE SCALE GENOMIC DNA]</scope>
    <source>
        <strain evidence="14 15">232</strain>
    </source>
</reference>
<keyword evidence="9" id="KW-0460">Magnesium</keyword>
<evidence type="ECO:0000256" key="5">
    <source>
        <dbReference type="ARBA" id="ARBA00022705"/>
    </source>
</evidence>
<comment type="catalytic activity">
    <reaction evidence="12">
        <text>ssDNA + n NTP = ssDNA/pppN(pN)n-1 hybrid + (n-1) diphosphate.</text>
        <dbReference type="EC" id="2.7.7.101"/>
    </reaction>
</comment>
<dbReference type="GO" id="GO:0006269">
    <property type="term" value="P:DNA replication, synthesis of primer"/>
    <property type="evidence" value="ECO:0007669"/>
    <property type="project" value="UniProtKB-UniRule"/>
</dbReference>
<gene>
    <name evidence="12 14" type="primary">dnaG</name>
    <name evidence="14" type="ordered locus">mhp062</name>
</gene>
<name>Q601Y9_MESH2</name>
<dbReference type="InterPro" id="IPR050219">
    <property type="entry name" value="DnaG_primase"/>
</dbReference>
<evidence type="ECO:0000256" key="3">
    <source>
        <dbReference type="ARBA" id="ARBA00022679"/>
    </source>
</evidence>
<organism evidence="14 15">
    <name type="scientific">Mesomycoplasma hyopneumoniae (strain 232)</name>
    <name type="common">Mycoplasma hyopneumoniae</name>
    <dbReference type="NCBI Taxonomy" id="295358"/>
    <lineage>
        <taxon>Bacteria</taxon>
        <taxon>Bacillati</taxon>
        <taxon>Mycoplasmatota</taxon>
        <taxon>Mycoplasmoidales</taxon>
        <taxon>Metamycoplasmataceae</taxon>
        <taxon>Mesomycoplasma</taxon>
    </lineage>
</organism>
<dbReference type="EMBL" id="AE017332">
    <property type="protein sequence ID" value="AAV27386.1"/>
    <property type="molecule type" value="Genomic_DNA"/>
</dbReference>
<dbReference type="SUPFAM" id="SSF56731">
    <property type="entry name" value="DNA primase core"/>
    <property type="match status" value="1"/>
</dbReference>
<keyword evidence="11 12" id="KW-0804">Transcription</keyword>
<dbReference type="InterPro" id="IPR034151">
    <property type="entry name" value="TOPRIM_DnaG_bac"/>
</dbReference>
<dbReference type="Gene3D" id="3.90.980.10">
    <property type="entry name" value="DNA primase, catalytic core, N-terminal domain"/>
    <property type="match status" value="1"/>
</dbReference>
<dbReference type="Pfam" id="PF01807">
    <property type="entry name" value="Zn_ribbon_DnaG"/>
    <property type="match status" value="1"/>
</dbReference>
<dbReference type="InterPro" id="IPR030846">
    <property type="entry name" value="DnaG_bac"/>
</dbReference>
<keyword evidence="10 12" id="KW-0238">DNA-binding</keyword>
<keyword evidence="3 12" id="KW-0808">Transferase</keyword>
<dbReference type="InterPro" id="IPR006295">
    <property type="entry name" value="DNA_primase_DnaG"/>
</dbReference>
<protein>
    <recommendedName>
        <fullName evidence="12">DNA primase</fullName>
        <ecNumber evidence="12">2.7.7.101</ecNumber>
    </recommendedName>
</protein>
<keyword evidence="1 12" id="KW-0240">DNA-directed RNA polymerase</keyword>
<dbReference type="HOGENOM" id="CLU_013501_3_3_14"/>
<dbReference type="KEGG" id="mhy:mhp062"/>
<comment type="subunit">
    <text evidence="12">Monomer. Interacts with DnaB.</text>
</comment>
<dbReference type="PhylomeDB" id="Q601Y9"/>
<dbReference type="SMART" id="SM00400">
    <property type="entry name" value="ZnF_CHCC"/>
    <property type="match status" value="1"/>
</dbReference>
<dbReference type="InterPro" id="IPR013264">
    <property type="entry name" value="DNAG_N"/>
</dbReference>
<evidence type="ECO:0000256" key="7">
    <source>
        <dbReference type="ARBA" id="ARBA00022771"/>
    </source>
</evidence>
<dbReference type="PANTHER" id="PTHR30313:SF2">
    <property type="entry name" value="DNA PRIMASE"/>
    <property type="match status" value="1"/>
</dbReference>
<dbReference type="EC" id="2.7.7.101" evidence="12"/>
<evidence type="ECO:0000256" key="12">
    <source>
        <dbReference type="HAMAP-Rule" id="MF_00974"/>
    </source>
</evidence>
<dbReference type="AlphaFoldDB" id="Q601Y9"/>
<dbReference type="CDD" id="cd03364">
    <property type="entry name" value="TOPRIM_DnaG_primases"/>
    <property type="match status" value="1"/>
</dbReference>
<dbReference type="HAMAP" id="MF_00974">
    <property type="entry name" value="DNA_primase_DnaG"/>
    <property type="match status" value="1"/>
</dbReference>
<dbReference type="PANTHER" id="PTHR30313">
    <property type="entry name" value="DNA PRIMASE"/>
    <property type="match status" value="1"/>
</dbReference>
<evidence type="ECO:0000259" key="13">
    <source>
        <dbReference type="PROSITE" id="PS50880"/>
    </source>
</evidence>
<dbReference type="SUPFAM" id="SSF57783">
    <property type="entry name" value="Zinc beta-ribbon"/>
    <property type="match status" value="1"/>
</dbReference>
<dbReference type="InterPro" id="IPR037068">
    <property type="entry name" value="DNA_primase_core_N_sf"/>
</dbReference>
<dbReference type="InterPro" id="IPR002694">
    <property type="entry name" value="Znf_CHC2"/>
</dbReference>
<dbReference type="Gene3D" id="3.90.580.10">
    <property type="entry name" value="Zinc finger, CHC2-type domain"/>
    <property type="match status" value="1"/>
</dbReference>
<dbReference type="GO" id="GO:1990077">
    <property type="term" value="C:primosome complex"/>
    <property type="evidence" value="ECO:0007669"/>
    <property type="project" value="UniProtKB-KW"/>
</dbReference>
<evidence type="ECO:0000256" key="9">
    <source>
        <dbReference type="ARBA" id="ARBA00022842"/>
    </source>
</evidence>
<dbReference type="FunFam" id="3.90.580.10:FF:000001">
    <property type="entry name" value="DNA primase"/>
    <property type="match status" value="1"/>
</dbReference>
<dbReference type="PROSITE" id="PS50880">
    <property type="entry name" value="TOPRIM"/>
    <property type="match status" value="1"/>
</dbReference>
<evidence type="ECO:0000256" key="6">
    <source>
        <dbReference type="ARBA" id="ARBA00022723"/>
    </source>
</evidence>
<keyword evidence="4 12" id="KW-0548">Nucleotidyltransferase</keyword>
<dbReference type="Pfam" id="PF13155">
    <property type="entry name" value="Toprim_2"/>
    <property type="match status" value="1"/>
</dbReference>
<evidence type="ECO:0000256" key="4">
    <source>
        <dbReference type="ARBA" id="ARBA00022695"/>
    </source>
</evidence>
<dbReference type="InterPro" id="IPR036977">
    <property type="entry name" value="DNA_primase_Znf_CHC2"/>
</dbReference>
<dbReference type="eggNOG" id="COG0358">
    <property type="taxonomic scope" value="Bacteria"/>
</dbReference>
<feature type="zinc finger region" description="CHC2-type" evidence="12">
    <location>
        <begin position="38"/>
        <end position="62"/>
    </location>
</feature>
<keyword evidence="7 12" id="KW-0863">Zinc-finger</keyword>
<dbReference type="GO" id="GO:0005737">
    <property type="term" value="C:cytoplasm"/>
    <property type="evidence" value="ECO:0007669"/>
    <property type="project" value="TreeGrafter"/>
</dbReference>
<dbReference type="GO" id="GO:0003677">
    <property type="term" value="F:DNA binding"/>
    <property type="evidence" value="ECO:0007669"/>
    <property type="project" value="UniProtKB-KW"/>
</dbReference>
<evidence type="ECO:0000256" key="2">
    <source>
        <dbReference type="ARBA" id="ARBA00022515"/>
    </source>
</evidence>
<dbReference type="Pfam" id="PF08275">
    <property type="entry name" value="DNAG_N"/>
    <property type="match status" value="1"/>
</dbReference>
<evidence type="ECO:0000313" key="14">
    <source>
        <dbReference type="EMBL" id="AAV27386.1"/>
    </source>
</evidence>
<accession>Q601Y9</accession>
<evidence type="ECO:0000313" key="15">
    <source>
        <dbReference type="Proteomes" id="UP000006822"/>
    </source>
</evidence>
<dbReference type="SMART" id="SM00493">
    <property type="entry name" value="TOPRIM"/>
    <property type="match status" value="1"/>
</dbReference>
<dbReference type="InterPro" id="IPR006171">
    <property type="entry name" value="TOPRIM_dom"/>
</dbReference>
<dbReference type="GO" id="GO:0003899">
    <property type="term" value="F:DNA-directed RNA polymerase activity"/>
    <property type="evidence" value="ECO:0007669"/>
    <property type="project" value="UniProtKB-UniRule"/>
</dbReference>
<evidence type="ECO:0000256" key="1">
    <source>
        <dbReference type="ARBA" id="ARBA00022478"/>
    </source>
</evidence>
<comment type="cofactor">
    <cofactor evidence="12">
        <name>Zn(2+)</name>
        <dbReference type="ChEBI" id="CHEBI:29105"/>
    </cofactor>
    <text evidence="12">Binds 1 zinc ion per monomer.</text>
</comment>
<dbReference type="GO" id="GO:0000428">
    <property type="term" value="C:DNA-directed RNA polymerase complex"/>
    <property type="evidence" value="ECO:0007669"/>
    <property type="project" value="UniProtKB-KW"/>
</dbReference>
<dbReference type="Proteomes" id="UP000006822">
    <property type="component" value="Chromosome"/>
</dbReference>
<evidence type="ECO:0000256" key="10">
    <source>
        <dbReference type="ARBA" id="ARBA00023125"/>
    </source>
</evidence>
<keyword evidence="6 12" id="KW-0479">Metal-binding</keyword>
<feature type="domain" description="Toprim" evidence="13">
    <location>
        <begin position="266"/>
        <end position="345"/>
    </location>
</feature>
<sequence length="614" mass="71332">MNRQEIITHIIKNTDIYDLISKKINLKPKGRDSFVGLCPFHEDTNPSLSVSLKKQIFKCFSCQKSGNIINFVMLVQNLNFLEALQFLDKEYNLKLKLNYTTKLEKNYSKDELQALRAFENAVSIYLVELIKIFSLGQQNLIIENPIFSQLFNFLKSRGITREIIEKFKIGFVPTNSILKKFLIDSKFFDGEVLMNYSLLTVNGNDFFQKRLVFPIENFEGKVVGFSGRCLDDKICQPKYLNSSSNSLFSKTEILYNYANAIKQKPKEIIITEGFFDVIAFYKAGIQNAVALMGTTLTKKHCEMLNNFTVLLALDSDKAGVEASLKSGLILGQNRINTYILTGFEGKDPDEYFNTFGSEALVNKLSNRINSFDFAYDFYKNSIKNNSSEEIKIFIEKFSPFLEILYHQNLQLAQIFFKKIKEDFGVSQDSFKFRPSVQHYNELENTLKENEDQIKSIHIKKTTNLLCLAKPISTEIQELKILSQVLDNILYDDGEKYNRFKGKQFKFLNPLNNKLMEEINIFGYKSPKMREKIKTKLKEVNAELENLIFKGRIEKLINEDLNWKKEKNADDLDNLMELIQKTRGRKDADNIRKLQLDKEMNNEFVDKFFKKIRGL</sequence>
<comment type="similarity">
    <text evidence="12">Belongs to the DnaG primase family.</text>
</comment>
<dbReference type="Gene3D" id="3.40.1360.10">
    <property type="match status" value="1"/>
</dbReference>
<evidence type="ECO:0000256" key="11">
    <source>
        <dbReference type="ARBA" id="ARBA00023163"/>
    </source>
</evidence>
<dbReference type="NCBIfam" id="TIGR01391">
    <property type="entry name" value="dnaG"/>
    <property type="match status" value="1"/>
</dbReference>
<keyword evidence="8 12" id="KW-0862">Zinc</keyword>
<comment type="function">
    <text evidence="12">RNA polymerase that catalyzes the synthesis of short RNA molecules used as primers for DNA polymerase during DNA replication.</text>
</comment>
<comment type="domain">
    <text evidence="12">Contains an N-terminal zinc-binding domain, a central core domain that contains the primase activity, and a C-terminal DnaB-binding domain.</text>
</comment>
<dbReference type="GO" id="GO:0008270">
    <property type="term" value="F:zinc ion binding"/>
    <property type="evidence" value="ECO:0007669"/>
    <property type="project" value="UniProtKB-UniRule"/>
</dbReference>
<proteinExistence type="inferred from homology"/>
<keyword evidence="2 12" id="KW-0639">Primosome</keyword>
<dbReference type="RefSeq" id="WP_011205900.1">
    <property type="nucleotide sequence ID" value="NC_006360.1"/>
</dbReference>
<keyword evidence="5 12" id="KW-0235">DNA replication</keyword>